<evidence type="ECO:0000313" key="2">
    <source>
        <dbReference type="EMBL" id="MFC7291067.1"/>
    </source>
</evidence>
<proteinExistence type="predicted"/>
<protein>
    <submittedName>
        <fullName evidence="2">DUF983 domain-containing protein</fullName>
    </submittedName>
</protein>
<dbReference type="RefSeq" id="WP_382166263.1">
    <property type="nucleotide sequence ID" value="NZ_JBHTBR010000002.1"/>
</dbReference>
<organism evidence="2 3">
    <name type="scientific">Hirschia litorea</name>
    <dbReference type="NCBI Taxonomy" id="1199156"/>
    <lineage>
        <taxon>Bacteria</taxon>
        <taxon>Pseudomonadati</taxon>
        <taxon>Pseudomonadota</taxon>
        <taxon>Alphaproteobacteria</taxon>
        <taxon>Hyphomonadales</taxon>
        <taxon>Hyphomonadaceae</taxon>
        <taxon>Hirschia</taxon>
    </lineage>
</organism>
<evidence type="ECO:0000313" key="3">
    <source>
        <dbReference type="Proteomes" id="UP001596492"/>
    </source>
</evidence>
<name>A0ABW2IJ89_9PROT</name>
<comment type="caution">
    <text evidence="2">The sequence shown here is derived from an EMBL/GenBank/DDBJ whole genome shotgun (WGS) entry which is preliminary data.</text>
</comment>
<feature type="transmembrane region" description="Helical" evidence="1">
    <location>
        <begin position="51"/>
        <end position="72"/>
    </location>
</feature>
<gene>
    <name evidence="2" type="ORF">ACFQS8_05530</name>
</gene>
<keyword evidence="1" id="KW-1133">Transmembrane helix</keyword>
<evidence type="ECO:0000256" key="1">
    <source>
        <dbReference type="SAM" id="Phobius"/>
    </source>
</evidence>
<dbReference type="InterPro" id="IPR009325">
    <property type="entry name" value="DUF983"/>
</dbReference>
<reference evidence="3" key="1">
    <citation type="journal article" date="2019" name="Int. J. Syst. Evol. Microbiol.">
        <title>The Global Catalogue of Microorganisms (GCM) 10K type strain sequencing project: providing services to taxonomists for standard genome sequencing and annotation.</title>
        <authorList>
            <consortium name="The Broad Institute Genomics Platform"/>
            <consortium name="The Broad Institute Genome Sequencing Center for Infectious Disease"/>
            <person name="Wu L."/>
            <person name="Ma J."/>
        </authorList>
    </citation>
    <scope>NUCLEOTIDE SEQUENCE [LARGE SCALE GENOMIC DNA]</scope>
    <source>
        <strain evidence="3">CCUG 51308</strain>
    </source>
</reference>
<keyword evidence="1" id="KW-0472">Membrane</keyword>
<dbReference type="Pfam" id="PF06170">
    <property type="entry name" value="DUF983"/>
    <property type="match status" value="1"/>
</dbReference>
<accession>A0ABW2IJ89</accession>
<dbReference type="Proteomes" id="UP001596492">
    <property type="component" value="Unassembled WGS sequence"/>
</dbReference>
<feature type="transmembrane region" description="Helical" evidence="1">
    <location>
        <begin position="78"/>
        <end position="96"/>
    </location>
</feature>
<dbReference type="EMBL" id="JBHTBR010000002">
    <property type="protein sequence ID" value="MFC7291067.1"/>
    <property type="molecule type" value="Genomic_DNA"/>
</dbReference>
<sequence length="126" mass="14089">MAKVSPFSAGMNCRCPECGEGQVFRGYLTMNDECAACGADFTVADSGDGPAFFVMWIAMIVIVPLGMLFHLWVDPPVWVHLLIFPPVIILFCLWLLRPAKSLLFALQWANKAEEARFEDHADQQPK</sequence>
<keyword evidence="3" id="KW-1185">Reference proteome</keyword>
<keyword evidence="1" id="KW-0812">Transmembrane</keyword>